<proteinExistence type="predicted"/>
<dbReference type="Proteomes" id="UP001162162">
    <property type="component" value="Unassembled WGS sequence"/>
</dbReference>
<dbReference type="Pfam" id="PF14223">
    <property type="entry name" value="Retrotran_gag_2"/>
    <property type="match status" value="1"/>
</dbReference>
<name>A0AAV8Z6P6_9CUCU</name>
<accession>A0AAV8Z6P6</accession>
<reference evidence="1" key="1">
    <citation type="journal article" date="2023" name="Insect Mol. Biol.">
        <title>Genome sequencing provides insights into the evolution of gene families encoding plant cell wall-degrading enzymes in longhorned beetles.</title>
        <authorList>
            <person name="Shin N.R."/>
            <person name="Okamura Y."/>
            <person name="Kirsch R."/>
            <person name="Pauchet Y."/>
        </authorList>
    </citation>
    <scope>NUCLEOTIDE SEQUENCE</scope>
    <source>
        <strain evidence="1">AMC_N1</strain>
    </source>
</reference>
<dbReference type="PANTHER" id="PTHR47481">
    <property type="match status" value="1"/>
</dbReference>
<dbReference type="EMBL" id="JAPWTK010000012">
    <property type="protein sequence ID" value="KAJ8959589.1"/>
    <property type="molecule type" value="Genomic_DNA"/>
</dbReference>
<dbReference type="AlphaFoldDB" id="A0AAV8Z6P6"/>
<evidence type="ECO:0000313" key="1">
    <source>
        <dbReference type="EMBL" id="KAJ8959589.1"/>
    </source>
</evidence>
<sequence length="319" mass="35987">MDCFLQSYFGEVYINLIANNADNNALSLTLVWIIKAYLEDLELWECVEPTTTEGVIAAVDPKKDKKCRAKIILLIDSVNYAHIQSTTISKEAWDKLAEAFSDNGLTRRVGLLRILITTRLESCRSVEEYVNTIVTTAFKLSSIGLNVSDEWVGTILLAGLPEHFQPMLMGIESSGVAVTADAIKNKLLQDVSVEQTEKIGREKLCNVRLWSEEQRTLCSEPKRFEQFRQVAERSEKRGRVAITVIDMDISHVTVTRTGAVIRLRTVTKTGTVIRMQTNQRQKMTDLSLPRFLCNQRKLLNGFGLRCFNSSNSVQQVGKH</sequence>
<keyword evidence="2" id="KW-1185">Reference proteome</keyword>
<dbReference type="PANTHER" id="PTHR47481:SF31">
    <property type="entry name" value="OS01G0873500 PROTEIN"/>
    <property type="match status" value="1"/>
</dbReference>
<comment type="caution">
    <text evidence="1">The sequence shown here is derived from an EMBL/GenBank/DDBJ whole genome shotgun (WGS) entry which is preliminary data.</text>
</comment>
<protein>
    <submittedName>
        <fullName evidence="1">Uncharacterized protein</fullName>
    </submittedName>
</protein>
<gene>
    <name evidence="1" type="ORF">NQ318_021767</name>
</gene>
<organism evidence="1 2">
    <name type="scientific">Aromia moschata</name>
    <dbReference type="NCBI Taxonomy" id="1265417"/>
    <lineage>
        <taxon>Eukaryota</taxon>
        <taxon>Metazoa</taxon>
        <taxon>Ecdysozoa</taxon>
        <taxon>Arthropoda</taxon>
        <taxon>Hexapoda</taxon>
        <taxon>Insecta</taxon>
        <taxon>Pterygota</taxon>
        <taxon>Neoptera</taxon>
        <taxon>Endopterygota</taxon>
        <taxon>Coleoptera</taxon>
        <taxon>Polyphaga</taxon>
        <taxon>Cucujiformia</taxon>
        <taxon>Chrysomeloidea</taxon>
        <taxon>Cerambycidae</taxon>
        <taxon>Cerambycinae</taxon>
        <taxon>Callichromatini</taxon>
        <taxon>Aromia</taxon>
    </lineage>
</organism>
<evidence type="ECO:0000313" key="2">
    <source>
        <dbReference type="Proteomes" id="UP001162162"/>
    </source>
</evidence>